<dbReference type="AlphaFoldDB" id="A0A0K2V122"/>
<organism evidence="2">
    <name type="scientific">Lepeophtheirus salmonis</name>
    <name type="common">Salmon louse</name>
    <name type="synonym">Caligus salmonis</name>
    <dbReference type="NCBI Taxonomy" id="72036"/>
    <lineage>
        <taxon>Eukaryota</taxon>
        <taxon>Metazoa</taxon>
        <taxon>Ecdysozoa</taxon>
        <taxon>Arthropoda</taxon>
        <taxon>Crustacea</taxon>
        <taxon>Multicrustacea</taxon>
        <taxon>Hexanauplia</taxon>
        <taxon>Copepoda</taxon>
        <taxon>Siphonostomatoida</taxon>
        <taxon>Caligidae</taxon>
        <taxon>Lepeophtheirus</taxon>
    </lineage>
</organism>
<name>A0A0K2V122_LEPSM</name>
<feature type="non-terminal residue" evidence="2">
    <location>
        <position position="55"/>
    </location>
</feature>
<feature type="region of interest" description="Disordered" evidence="1">
    <location>
        <begin position="1"/>
        <end position="55"/>
    </location>
</feature>
<proteinExistence type="predicted"/>
<sequence length="55" mass="6301">MRKEEEKDINKDICLNYSDVDPQFPTESKQGPTIITPQTNPQGYAPSFMSTHERS</sequence>
<dbReference type="EMBL" id="HACA01026847">
    <property type="protein sequence ID" value="CDW44208.1"/>
    <property type="molecule type" value="Transcribed_RNA"/>
</dbReference>
<feature type="compositionally biased region" description="Basic and acidic residues" evidence="1">
    <location>
        <begin position="1"/>
        <end position="11"/>
    </location>
</feature>
<evidence type="ECO:0000313" key="2">
    <source>
        <dbReference type="EMBL" id="CDW44208.1"/>
    </source>
</evidence>
<reference evidence="2" key="1">
    <citation type="submission" date="2014-05" db="EMBL/GenBank/DDBJ databases">
        <authorList>
            <person name="Chronopoulou M."/>
        </authorList>
    </citation>
    <scope>NUCLEOTIDE SEQUENCE</scope>
    <source>
        <tissue evidence="2">Whole organism</tissue>
    </source>
</reference>
<evidence type="ECO:0000256" key="1">
    <source>
        <dbReference type="SAM" id="MobiDB-lite"/>
    </source>
</evidence>
<protein>
    <submittedName>
        <fullName evidence="2">Uncharacterized protein</fullName>
    </submittedName>
</protein>
<feature type="compositionally biased region" description="Polar residues" evidence="1">
    <location>
        <begin position="25"/>
        <end position="42"/>
    </location>
</feature>
<accession>A0A0K2V122</accession>